<evidence type="ECO:0000313" key="2">
    <source>
        <dbReference type="EMBL" id="KAJ7086876.1"/>
    </source>
</evidence>
<evidence type="ECO:0000256" key="1">
    <source>
        <dbReference type="SAM" id="MobiDB-lite"/>
    </source>
</evidence>
<evidence type="ECO:0000313" key="3">
    <source>
        <dbReference type="Proteomes" id="UP001222325"/>
    </source>
</evidence>
<comment type="caution">
    <text evidence="2">The sequence shown here is derived from an EMBL/GenBank/DDBJ whole genome shotgun (WGS) entry which is preliminary data.</text>
</comment>
<protein>
    <submittedName>
        <fullName evidence="2">Uncharacterized protein</fullName>
    </submittedName>
</protein>
<organism evidence="2 3">
    <name type="scientific">Mycena belliarum</name>
    <dbReference type="NCBI Taxonomy" id="1033014"/>
    <lineage>
        <taxon>Eukaryota</taxon>
        <taxon>Fungi</taxon>
        <taxon>Dikarya</taxon>
        <taxon>Basidiomycota</taxon>
        <taxon>Agaricomycotina</taxon>
        <taxon>Agaricomycetes</taxon>
        <taxon>Agaricomycetidae</taxon>
        <taxon>Agaricales</taxon>
        <taxon>Marasmiineae</taxon>
        <taxon>Mycenaceae</taxon>
        <taxon>Mycena</taxon>
    </lineage>
</organism>
<feature type="region of interest" description="Disordered" evidence="1">
    <location>
        <begin position="1"/>
        <end position="43"/>
    </location>
</feature>
<gene>
    <name evidence="2" type="ORF">B0H15DRAFT_801502</name>
</gene>
<sequence length="226" mass="25052">MAPLTYPPGVPQQQHHGQSTSQPTVSGLGRALQPGQKRPRIEESPPSVFHRLLDAHGLLLSVGAGARCWGTSRSRCWCPMAGCGPATCARVRIVGVASGALPPPVAPARLMYEVRATGAGQQQPQPQPQPQGDMFLRLDPAAGGSWQYELQQLRFANKRLEEEIAVLERAERVREAERERQERQERYEAQQAEMRGEAQAQAQWGYPTPVAYQLPLKRGWDMRDDA</sequence>
<proteinExistence type="predicted"/>
<feature type="region of interest" description="Disordered" evidence="1">
    <location>
        <begin position="172"/>
        <end position="206"/>
    </location>
</feature>
<keyword evidence="3" id="KW-1185">Reference proteome</keyword>
<feature type="compositionally biased region" description="Basic and acidic residues" evidence="1">
    <location>
        <begin position="172"/>
        <end position="188"/>
    </location>
</feature>
<dbReference type="Proteomes" id="UP001222325">
    <property type="component" value="Unassembled WGS sequence"/>
</dbReference>
<name>A0AAD6U206_9AGAR</name>
<feature type="compositionally biased region" description="Pro residues" evidence="1">
    <location>
        <begin position="1"/>
        <end position="10"/>
    </location>
</feature>
<reference evidence="2" key="1">
    <citation type="submission" date="2023-03" db="EMBL/GenBank/DDBJ databases">
        <title>Massive genome expansion in bonnet fungi (Mycena s.s.) driven by repeated elements and novel gene families across ecological guilds.</title>
        <authorList>
            <consortium name="Lawrence Berkeley National Laboratory"/>
            <person name="Harder C.B."/>
            <person name="Miyauchi S."/>
            <person name="Viragh M."/>
            <person name="Kuo A."/>
            <person name="Thoen E."/>
            <person name="Andreopoulos B."/>
            <person name="Lu D."/>
            <person name="Skrede I."/>
            <person name="Drula E."/>
            <person name="Henrissat B."/>
            <person name="Morin E."/>
            <person name="Kohler A."/>
            <person name="Barry K."/>
            <person name="LaButti K."/>
            <person name="Morin E."/>
            <person name="Salamov A."/>
            <person name="Lipzen A."/>
            <person name="Mereny Z."/>
            <person name="Hegedus B."/>
            <person name="Baldrian P."/>
            <person name="Stursova M."/>
            <person name="Weitz H."/>
            <person name="Taylor A."/>
            <person name="Grigoriev I.V."/>
            <person name="Nagy L.G."/>
            <person name="Martin F."/>
            <person name="Kauserud H."/>
        </authorList>
    </citation>
    <scope>NUCLEOTIDE SEQUENCE</scope>
    <source>
        <strain evidence="2">CBHHK173m</strain>
    </source>
</reference>
<accession>A0AAD6U206</accession>
<dbReference type="EMBL" id="JARJCN010000030">
    <property type="protein sequence ID" value="KAJ7086876.1"/>
    <property type="molecule type" value="Genomic_DNA"/>
</dbReference>
<dbReference type="AlphaFoldDB" id="A0AAD6U206"/>